<dbReference type="SUPFAM" id="SSF56784">
    <property type="entry name" value="HAD-like"/>
    <property type="match status" value="1"/>
</dbReference>
<dbReference type="PANTHER" id="PTHR43434:SF26">
    <property type="entry name" value="PYROPHOSPHATASE PPAX"/>
    <property type="match status" value="1"/>
</dbReference>
<dbReference type="NCBIfam" id="TIGR01509">
    <property type="entry name" value="HAD-SF-IA-v3"/>
    <property type="match status" value="1"/>
</dbReference>
<dbReference type="Gene3D" id="1.10.150.240">
    <property type="entry name" value="Putative phosphatase, domain 2"/>
    <property type="match status" value="1"/>
</dbReference>
<keyword evidence="1" id="KW-0378">Hydrolase</keyword>
<dbReference type="Gene3D" id="3.40.50.1000">
    <property type="entry name" value="HAD superfamily/HAD-like"/>
    <property type="match status" value="1"/>
</dbReference>
<dbReference type="PRINTS" id="PR00413">
    <property type="entry name" value="HADHALOGNASE"/>
</dbReference>
<dbReference type="GO" id="GO:0005829">
    <property type="term" value="C:cytosol"/>
    <property type="evidence" value="ECO:0007669"/>
    <property type="project" value="TreeGrafter"/>
</dbReference>
<dbReference type="NCBIfam" id="TIGR01549">
    <property type="entry name" value="HAD-SF-IA-v1"/>
    <property type="match status" value="1"/>
</dbReference>
<dbReference type="FunFam" id="3.40.50.1000:FF:000022">
    <property type="entry name" value="Phosphoglycolate phosphatase"/>
    <property type="match status" value="1"/>
</dbReference>
<evidence type="ECO:0000256" key="2">
    <source>
        <dbReference type="ARBA" id="ARBA00022842"/>
    </source>
</evidence>
<name>A0A2U1K5E9_9BACI</name>
<keyword evidence="2" id="KW-0460">Magnesium</keyword>
<dbReference type="SFLD" id="SFLDS00003">
    <property type="entry name" value="Haloacid_Dehalogenase"/>
    <property type="match status" value="1"/>
</dbReference>
<dbReference type="OrthoDB" id="9807630at2"/>
<evidence type="ECO:0000313" key="4">
    <source>
        <dbReference type="Proteomes" id="UP000245998"/>
    </source>
</evidence>
<dbReference type="InterPro" id="IPR050155">
    <property type="entry name" value="HAD-like_hydrolase_sf"/>
</dbReference>
<comment type="caution">
    <text evidence="3">The sequence shown here is derived from an EMBL/GenBank/DDBJ whole genome shotgun (WGS) entry which is preliminary data.</text>
</comment>
<dbReference type="InterPro" id="IPR023198">
    <property type="entry name" value="PGP-like_dom2"/>
</dbReference>
<dbReference type="CDD" id="cd02616">
    <property type="entry name" value="HAD_PPase"/>
    <property type="match status" value="1"/>
</dbReference>
<keyword evidence="4" id="KW-1185">Reference proteome</keyword>
<dbReference type="Pfam" id="PF13419">
    <property type="entry name" value="HAD_2"/>
    <property type="match status" value="1"/>
</dbReference>
<dbReference type="SFLD" id="SFLDG01135">
    <property type="entry name" value="C1.5.6:_HAD__Beta-PGM__Phospha"/>
    <property type="match status" value="1"/>
</dbReference>
<dbReference type="PANTHER" id="PTHR43434">
    <property type="entry name" value="PHOSPHOGLYCOLATE PHOSPHATASE"/>
    <property type="match status" value="1"/>
</dbReference>
<evidence type="ECO:0000313" key="3">
    <source>
        <dbReference type="EMBL" id="PWA12602.1"/>
    </source>
</evidence>
<dbReference type="InterPro" id="IPR036412">
    <property type="entry name" value="HAD-like_sf"/>
</dbReference>
<protein>
    <submittedName>
        <fullName evidence="3">Pyrophosphatase PpaX</fullName>
    </submittedName>
</protein>
<organism evidence="3 4">
    <name type="scientific">Pueribacillus theae</name>
    <dbReference type="NCBI Taxonomy" id="2171751"/>
    <lineage>
        <taxon>Bacteria</taxon>
        <taxon>Bacillati</taxon>
        <taxon>Bacillota</taxon>
        <taxon>Bacilli</taxon>
        <taxon>Bacillales</taxon>
        <taxon>Bacillaceae</taxon>
        <taxon>Pueribacillus</taxon>
    </lineage>
</organism>
<dbReference type="GO" id="GO:0008967">
    <property type="term" value="F:phosphoglycolate phosphatase activity"/>
    <property type="evidence" value="ECO:0007669"/>
    <property type="project" value="TreeGrafter"/>
</dbReference>
<sequence>MKIDTVLFDLDGTLIDTNHLILESFKHTLQHFFPDEYEDIDLMPFVGEPLIESFKRFNSKRAKEMVEIYRKHNLEYHDLLIQEFDGVFETVQELDRLGIKLAVVTNKLRPSALKGLELTKLNQFFDVVITLDDVARAKPHAEPLEKAMALLQSEPETTLMVGDSQFDIEGGKRAGTYTAGVAWSLKGKEFIIAQKPDFIIGKMPELLDIVGEKAK</sequence>
<dbReference type="AlphaFoldDB" id="A0A2U1K5E9"/>
<dbReference type="InterPro" id="IPR023214">
    <property type="entry name" value="HAD_sf"/>
</dbReference>
<reference evidence="3 4" key="1">
    <citation type="submission" date="2018-04" db="EMBL/GenBank/DDBJ databases">
        <title>Camelliibacillus theae gen. nov., sp. nov., isolated from Pu'er tea.</title>
        <authorList>
            <person name="Niu L."/>
        </authorList>
    </citation>
    <scope>NUCLEOTIDE SEQUENCE [LARGE SCALE GENOMIC DNA]</scope>
    <source>
        <strain evidence="3 4">T8</strain>
    </source>
</reference>
<dbReference type="InterPro" id="IPR006439">
    <property type="entry name" value="HAD-SF_hydro_IA"/>
</dbReference>
<dbReference type="SFLD" id="SFLDG01129">
    <property type="entry name" value="C1.5:_HAD__Beta-PGM__Phosphata"/>
    <property type="match status" value="1"/>
</dbReference>
<dbReference type="EMBL" id="QCZG01000007">
    <property type="protein sequence ID" value="PWA12602.1"/>
    <property type="molecule type" value="Genomic_DNA"/>
</dbReference>
<proteinExistence type="predicted"/>
<gene>
    <name evidence="3" type="ORF">DCC39_05100</name>
</gene>
<evidence type="ECO:0000256" key="1">
    <source>
        <dbReference type="ARBA" id="ARBA00022801"/>
    </source>
</evidence>
<accession>A0A2U1K5E9</accession>
<dbReference type="InterPro" id="IPR041492">
    <property type="entry name" value="HAD_2"/>
</dbReference>
<dbReference type="NCBIfam" id="NF009804">
    <property type="entry name" value="PRK13288.1"/>
    <property type="match status" value="1"/>
</dbReference>
<dbReference type="RefSeq" id="WP_116553806.1">
    <property type="nucleotide sequence ID" value="NZ_QCZG01000007.1"/>
</dbReference>
<dbReference type="Proteomes" id="UP000245998">
    <property type="component" value="Unassembled WGS sequence"/>
</dbReference>
<dbReference type="GO" id="GO:0006281">
    <property type="term" value="P:DNA repair"/>
    <property type="evidence" value="ECO:0007669"/>
    <property type="project" value="TreeGrafter"/>
</dbReference>